<dbReference type="InterPro" id="IPR010095">
    <property type="entry name" value="Cas12f1-like_TNB"/>
</dbReference>
<dbReference type="GO" id="GO:0003677">
    <property type="term" value="F:DNA binding"/>
    <property type="evidence" value="ECO:0007669"/>
    <property type="project" value="UniProtKB-KW"/>
</dbReference>
<evidence type="ECO:0000259" key="5">
    <source>
        <dbReference type="Pfam" id="PF01385"/>
    </source>
</evidence>
<evidence type="ECO:0000259" key="6">
    <source>
        <dbReference type="Pfam" id="PF07282"/>
    </source>
</evidence>
<dbReference type="Proteomes" id="UP000662904">
    <property type="component" value="Chromosome"/>
</dbReference>
<evidence type="ECO:0000256" key="3">
    <source>
        <dbReference type="ARBA" id="ARBA00023125"/>
    </source>
</evidence>
<organism evidence="7 8">
    <name type="scientific">Koleobacter methoxysyntrophicus</name>
    <dbReference type="NCBI Taxonomy" id="2751313"/>
    <lineage>
        <taxon>Bacteria</taxon>
        <taxon>Bacillati</taxon>
        <taxon>Bacillota</taxon>
        <taxon>Clostridia</taxon>
        <taxon>Koleobacterales</taxon>
        <taxon>Koleobacteraceae</taxon>
        <taxon>Koleobacter</taxon>
    </lineage>
</organism>
<feature type="domain" description="Probable transposase IS891/IS1136/IS1341" evidence="5">
    <location>
        <begin position="191"/>
        <end position="310"/>
    </location>
</feature>
<dbReference type="KEGG" id="kme:H0A61_01530"/>
<proteinExistence type="inferred from homology"/>
<dbReference type="GO" id="GO:0006310">
    <property type="term" value="P:DNA recombination"/>
    <property type="evidence" value="ECO:0007669"/>
    <property type="project" value="UniProtKB-KW"/>
</dbReference>
<evidence type="ECO:0000313" key="8">
    <source>
        <dbReference type="Proteomes" id="UP000662904"/>
    </source>
</evidence>
<keyword evidence="8" id="KW-1185">Reference proteome</keyword>
<evidence type="ECO:0000256" key="4">
    <source>
        <dbReference type="ARBA" id="ARBA00023172"/>
    </source>
</evidence>
<accession>A0A8A0RL79</accession>
<dbReference type="NCBIfam" id="NF040570">
    <property type="entry name" value="guided_TnpB"/>
    <property type="match status" value="1"/>
</dbReference>
<dbReference type="GO" id="GO:0032196">
    <property type="term" value="P:transposition"/>
    <property type="evidence" value="ECO:0007669"/>
    <property type="project" value="UniProtKB-KW"/>
</dbReference>
<evidence type="ECO:0000256" key="2">
    <source>
        <dbReference type="ARBA" id="ARBA00022578"/>
    </source>
</evidence>
<evidence type="ECO:0000313" key="7">
    <source>
        <dbReference type="EMBL" id="QSQ09171.1"/>
    </source>
</evidence>
<sequence length="444" mass="51765">MKLKRNKPGFKQRVIQFELNPNKKQNIVLSGLTYASSKLWNVANYEIKNWSKDNGQKYPNWYDQKTRLKNHFWYKRLPSQSSQEILKQLHEAWQSFYKLKQTGAIEDPKPPGYKHTNFNVRWLNKGFIINNGIIRLTIPKQQKKYLKEKHDIEVDYLYVAIPDEYKNIGGNPKVIEIIPVPKAKRYKVNIIIELPPVEYKEDNGIYMGIDLGINNLMTCYITTGKTFIISGRQLLSINRYYDKTIGHYQSIAYAQQTAGGNKYPKDTKRIQQLYAKRRKQINHLLHAATKKVIEVAEKEGVTKIIIGDITYIRENKDLGHKNNQKFHKWPFKKIEKLIKYKAEDRGIRIEKQEESYTSQCSPYEEEISEKTAEKTNRKHRGLYIVNDKLLNADCVGAYNIMKKYLPRVGKPATAVVGLDTPAAYRWSFQYGFIGSTKLANSLAM</sequence>
<dbReference type="Pfam" id="PF07282">
    <property type="entry name" value="Cas12f1-like_TNB"/>
    <property type="match status" value="1"/>
</dbReference>
<dbReference type="EMBL" id="CP059066">
    <property type="protein sequence ID" value="QSQ09171.1"/>
    <property type="molecule type" value="Genomic_DNA"/>
</dbReference>
<evidence type="ECO:0000256" key="1">
    <source>
        <dbReference type="ARBA" id="ARBA00008761"/>
    </source>
</evidence>
<dbReference type="RefSeq" id="WP_206706530.1">
    <property type="nucleotide sequence ID" value="NZ_CP059066.1"/>
</dbReference>
<protein>
    <recommendedName>
        <fullName evidence="9">Transposase</fullName>
    </recommendedName>
</protein>
<name>A0A8A0RL79_9FIRM</name>
<gene>
    <name evidence="7" type="ORF">H0A61_01530</name>
</gene>
<evidence type="ECO:0008006" key="9">
    <source>
        <dbReference type="Google" id="ProtNLM"/>
    </source>
</evidence>
<keyword evidence="4" id="KW-0233">DNA recombination</keyword>
<dbReference type="InterPro" id="IPR001959">
    <property type="entry name" value="Transposase"/>
</dbReference>
<reference evidence="7" key="1">
    <citation type="submission" date="2020-07" db="EMBL/GenBank/DDBJ databases">
        <title>Koleobacter methoxysyntrophicus gen. nov., sp. nov., a novel anaerobic bacterium isolated from deep subsurface oil field and proposal of Koleobacterales ord. nov. in the phylum Firmicutes.</title>
        <authorList>
            <person name="Sakamoto S."/>
            <person name="Tamaki H."/>
        </authorList>
    </citation>
    <scope>NUCLEOTIDE SEQUENCE</scope>
    <source>
        <strain evidence="7">NRmbB1</strain>
    </source>
</reference>
<feature type="domain" description="Cas12f1-like TNB" evidence="6">
    <location>
        <begin position="331"/>
        <end position="400"/>
    </location>
</feature>
<comment type="similarity">
    <text evidence="1">In the C-terminal section; belongs to the transposase 35 family.</text>
</comment>
<dbReference type="NCBIfam" id="TIGR01766">
    <property type="entry name" value="IS200/IS605 family accessory protein TnpB-like domain"/>
    <property type="match status" value="1"/>
</dbReference>
<dbReference type="Pfam" id="PF01385">
    <property type="entry name" value="OrfB_IS605"/>
    <property type="match status" value="1"/>
</dbReference>
<keyword evidence="3" id="KW-0238">DNA-binding</keyword>
<dbReference type="AlphaFoldDB" id="A0A8A0RL79"/>
<keyword evidence="2" id="KW-0815">Transposition</keyword>